<dbReference type="OrthoDB" id="4321958at2759"/>
<proteinExistence type="inferred from homology"/>
<keyword evidence="7" id="KW-1015">Disulfide bond</keyword>
<keyword evidence="4" id="KW-0964">Secreted</keyword>
<dbReference type="Pfam" id="PF04706">
    <property type="entry name" value="Dickkopf_N"/>
    <property type="match status" value="1"/>
</dbReference>
<dbReference type="KEGG" id="char:105905398"/>
<evidence type="ECO:0000256" key="1">
    <source>
        <dbReference type="ARBA" id="ARBA00004613"/>
    </source>
</evidence>
<keyword evidence="3" id="KW-0217">Developmental protein</keyword>
<dbReference type="InterPro" id="IPR006796">
    <property type="entry name" value="Dickkopf_N"/>
</dbReference>
<dbReference type="RefSeq" id="XP_012688849.2">
    <property type="nucleotide sequence ID" value="XM_012833395.3"/>
</dbReference>
<comment type="subcellular location">
    <subcellularLocation>
        <location evidence="1">Secreted</location>
    </subcellularLocation>
</comment>
<evidence type="ECO:0000256" key="8">
    <source>
        <dbReference type="SAM" id="SignalP"/>
    </source>
</evidence>
<evidence type="ECO:0000313" key="11">
    <source>
        <dbReference type="RefSeq" id="XP_012688849.2"/>
    </source>
</evidence>
<accession>A0A6P3W3U1</accession>
<keyword evidence="6 8" id="KW-0732">Signal</keyword>
<evidence type="ECO:0000259" key="9">
    <source>
        <dbReference type="Pfam" id="PF04706"/>
    </source>
</evidence>
<dbReference type="GO" id="GO:0005615">
    <property type="term" value="C:extracellular space"/>
    <property type="evidence" value="ECO:0007669"/>
    <property type="project" value="TreeGrafter"/>
</dbReference>
<evidence type="ECO:0000256" key="4">
    <source>
        <dbReference type="ARBA" id="ARBA00022525"/>
    </source>
</evidence>
<feature type="chain" id="PRO_5027635445" evidence="8">
    <location>
        <begin position="24"/>
        <end position="205"/>
    </location>
</feature>
<keyword evidence="5" id="KW-0879">Wnt signaling pathway</keyword>
<evidence type="ECO:0000256" key="5">
    <source>
        <dbReference type="ARBA" id="ARBA00022687"/>
    </source>
</evidence>
<evidence type="ECO:0000256" key="6">
    <source>
        <dbReference type="ARBA" id="ARBA00022729"/>
    </source>
</evidence>
<keyword evidence="10" id="KW-1185">Reference proteome</keyword>
<dbReference type="GeneID" id="105905398"/>
<evidence type="ECO:0000256" key="3">
    <source>
        <dbReference type="ARBA" id="ARBA00022473"/>
    </source>
</evidence>
<reference evidence="11" key="1">
    <citation type="submission" date="2025-08" db="UniProtKB">
        <authorList>
            <consortium name="RefSeq"/>
        </authorList>
    </citation>
    <scope>IDENTIFICATION</scope>
</reference>
<dbReference type="Gene3D" id="2.10.80.10">
    <property type="entry name" value="Lipase, subunit A"/>
    <property type="match status" value="1"/>
</dbReference>
<dbReference type="PANTHER" id="PTHR12113">
    <property type="entry name" value="DICKKOPF3-LIKE 3"/>
    <property type="match status" value="1"/>
</dbReference>
<feature type="domain" description="Dickkopf N-terminal cysteine-rich" evidence="9">
    <location>
        <begin position="63"/>
        <end position="109"/>
    </location>
</feature>
<comment type="similarity">
    <text evidence="2">Belongs to the dickkopf family.</text>
</comment>
<dbReference type="GO" id="GO:0048019">
    <property type="term" value="F:receptor antagonist activity"/>
    <property type="evidence" value="ECO:0007669"/>
    <property type="project" value="TreeGrafter"/>
</dbReference>
<gene>
    <name evidence="11" type="primary">LOC105905398</name>
</gene>
<sequence length="205" mass="22553">MSSVARTALRMLGVCVCLSVAQAHIWAWMLAMPYTPPEGGPLRHREREPESLPLSHKADSVACEHDRACGKGFSCDRHFGRCVPLRQEGQFCRRDAQCVRSLHCMFGKCLRSIPGGQEGARCKVDRDCGSSMCCARHHGEQVCKRKLAPGEGCFVPDGGLAFSINQVCPCDEGLLCQGGGEPPRREREFVYSPEPTTWTCQASKP</sequence>
<evidence type="ECO:0000313" key="10">
    <source>
        <dbReference type="Proteomes" id="UP000515152"/>
    </source>
</evidence>
<name>A0A6P3W3U1_CLUHA</name>
<dbReference type="Proteomes" id="UP000515152">
    <property type="component" value="Chromosome 23"/>
</dbReference>
<protein>
    <submittedName>
        <fullName evidence="11">Dickkopf-related protein 3-like</fullName>
    </submittedName>
</protein>
<evidence type="ECO:0000256" key="2">
    <source>
        <dbReference type="ARBA" id="ARBA00010842"/>
    </source>
</evidence>
<dbReference type="GO" id="GO:0090090">
    <property type="term" value="P:negative regulation of canonical Wnt signaling pathway"/>
    <property type="evidence" value="ECO:0007669"/>
    <property type="project" value="TreeGrafter"/>
</dbReference>
<dbReference type="GO" id="GO:0016055">
    <property type="term" value="P:Wnt signaling pathway"/>
    <property type="evidence" value="ECO:0007669"/>
    <property type="project" value="UniProtKB-KW"/>
</dbReference>
<dbReference type="PANTHER" id="PTHR12113:SF31">
    <property type="entry name" value="DICKKOPF N-TERMINAL CYSTEINE-RICH DOMAIN-CONTAINING PROTEIN"/>
    <property type="match status" value="1"/>
</dbReference>
<organism evidence="10 11">
    <name type="scientific">Clupea harengus</name>
    <name type="common">Atlantic herring</name>
    <dbReference type="NCBI Taxonomy" id="7950"/>
    <lineage>
        <taxon>Eukaryota</taxon>
        <taxon>Metazoa</taxon>
        <taxon>Chordata</taxon>
        <taxon>Craniata</taxon>
        <taxon>Vertebrata</taxon>
        <taxon>Euteleostomi</taxon>
        <taxon>Actinopterygii</taxon>
        <taxon>Neopterygii</taxon>
        <taxon>Teleostei</taxon>
        <taxon>Clupei</taxon>
        <taxon>Clupeiformes</taxon>
        <taxon>Clupeoidei</taxon>
        <taxon>Clupeidae</taxon>
        <taxon>Clupea</taxon>
    </lineage>
</organism>
<dbReference type="InterPro" id="IPR039863">
    <property type="entry name" value="DKK1-4"/>
</dbReference>
<dbReference type="GO" id="GO:0039706">
    <property type="term" value="F:co-receptor binding"/>
    <property type="evidence" value="ECO:0007669"/>
    <property type="project" value="TreeGrafter"/>
</dbReference>
<dbReference type="AlphaFoldDB" id="A0A6P3W3U1"/>
<evidence type="ECO:0000256" key="7">
    <source>
        <dbReference type="ARBA" id="ARBA00023157"/>
    </source>
</evidence>
<feature type="signal peptide" evidence="8">
    <location>
        <begin position="1"/>
        <end position="23"/>
    </location>
</feature>